<name>U6RSA4_9BACT</name>
<protein>
    <submittedName>
        <fullName evidence="15">SusC/RagA family TonB-linked outer membrane protein</fullName>
    </submittedName>
</protein>
<dbReference type="eggNOG" id="COG4771">
    <property type="taxonomic scope" value="Bacteria"/>
</dbReference>
<dbReference type="STRING" id="1121098.HMPREF1534_00340"/>
<evidence type="ECO:0000256" key="4">
    <source>
        <dbReference type="ARBA" id="ARBA00022692"/>
    </source>
</evidence>
<dbReference type="GO" id="GO:0015344">
    <property type="term" value="F:siderophore uptake transmembrane transporter activity"/>
    <property type="evidence" value="ECO:0007669"/>
    <property type="project" value="TreeGrafter"/>
</dbReference>
<evidence type="ECO:0000256" key="2">
    <source>
        <dbReference type="ARBA" id="ARBA00022448"/>
    </source>
</evidence>
<comment type="caution">
    <text evidence="15">The sequence shown here is derived from an EMBL/GenBank/DDBJ whole genome shotgun (WGS) entry which is preliminary data.</text>
</comment>
<dbReference type="InterPro" id="IPR000531">
    <property type="entry name" value="Beta-barrel_TonB"/>
</dbReference>
<dbReference type="AlphaFoldDB" id="U6RSA4"/>
<dbReference type="Gene3D" id="2.60.40.1120">
    <property type="entry name" value="Carboxypeptidase-like, regulatory domain"/>
    <property type="match status" value="1"/>
</dbReference>
<evidence type="ECO:0000256" key="9">
    <source>
        <dbReference type="ARBA" id="ARBA00023237"/>
    </source>
</evidence>
<keyword evidence="5 12" id="KW-0732">Signal</keyword>
<dbReference type="NCBIfam" id="TIGR04056">
    <property type="entry name" value="OMP_RagA_SusC"/>
    <property type="match status" value="1"/>
</dbReference>
<evidence type="ECO:0000256" key="12">
    <source>
        <dbReference type="SAM" id="SignalP"/>
    </source>
</evidence>
<sequence>MLKRLKSVSMLLFLGTFSTGTISAVTASEVNTSAIVQQNETCKGIVKDATGESIIGASVIVKGTTNGAITDFEGNFALTNVKKGDIIVISYVGYQKQEIKWNGGTLNVVLKDDTEVLSEVVVVGYGVQKKANLSGAVAQVNSDELTNRPISNVSSGLQGLMPGVTITAGQGRPGEDGSNIRIRGVGTLNNASPYILIDGVESGSMNDLDPNDIESISVLKDASSAAIYGSKASNGVILITTKRGKTGAPRISYNGYVGIQNATATIDRVSSADYARLYNRIDDDNNNPHRYSDEDIRLFENGSDPYGHPNTDWNDAAYKTGVLHKHNVSINGGTENARYMASVGYLGQTGILPNSERSQFNGRMNLDVDITKKWHVRMNLSYIKNDYKDPNSNYGGGSSDQIIRQLNILSPMIPIKNEDGTYGSTNDGNPIAWLDSKSTVDKYNQNFTGMLSVDYKILDCLTATVSGAYVNDDQHYKAFVKKINNDPAQAARPNSLTESFTNWTRYNFDALLNFDKQFGDHNLKAMLGYHAEAYDVRYNDMYRENFPNNELDDMNAGATATQTNSGFTRELNMLSYFGRINYDYKGKYLFEANFRADASSRFAPGNRWGYFPSFSGAWRISEESFMETLRDSWLSSLKIRGSWGQLGNQDALGNGTPTGGDYYPWMNTYNLGANYPFGGSLVTGYYQGSYKMASLSWEKATTWGIGIDFTLFNKLTGSIDYYNRKTTDIIMNVSVPKEFALGAYKDNVGAMKNSGIEVQLAYNDTWNDWTFGVSGNFAYNKNTIENLGGVDRMADGSFMREVGSPINSWFVYRTDGFFQSDEEAAAWQAKYSAMDGYPFGQDFKAGDLRYVDANGDGKISADDRELYRTKDPKFTFGFNINVGYKNVDLSMNFNGAAGVGYAFTKEAFGEFSGSAGHPSTAWLDSWTPENKNASMPRIAEARVSPSEASNVLSDFWIMDTSYLRMKTIQLGYTLPKNWIEKWGIQNLRVYYSAENLLTFDDMPINVDPETVSERLSSYPLNKTHSFGVNITF</sequence>
<dbReference type="InterPro" id="IPR008969">
    <property type="entry name" value="CarboxyPept-like_regulatory"/>
</dbReference>
<dbReference type="FunFam" id="2.170.130.10:FF:000003">
    <property type="entry name" value="SusC/RagA family TonB-linked outer membrane protein"/>
    <property type="match status" value="1"/>
</dbReference>
<keyword evidence="7 10" id="KW-0472">Membrane</keyword>
<organism evidence="15 16">
    <name type="scientific">Phocaeicola massiliensis B84634 = Timone 84634 = DSM 17679 = JCM 13223</name>
    <dbReference type="NCBI Taxonomy" id="1121098"/>
    <lineage>
        <taxon>Bacteria</taxon>
        <taxon>Pseudomonadati</taxon>
        <taxon>Bacteroidota</taxon>
        <taxon>Bacteroidia</taxon>
        <taxon>Bacteroidales</taxon>
        <taxon>Bacteroidaceae</taxon>
        <taxon>Phocaeicola</taxon>
    </lineage>
</organism>
<evidence type="ECO:0000256" key="7">
    <source>
        <dbReference type="ARBA" id="ARBA00023136"/>
    </source>
</evidence>
<evidence type="ECO:0000256" key="6">
    <source>
        <dbReference type="ARBA" id="ARBA00023077"/>
    </source>
</evidence>
<evidence type="ECO:0000256" key="3">
    <source>
        <dbReference type="ARBA" id="ARBA00022452"/>
    </source>
</evidence>
<dbReference type="FunFam" id="2.60.40.1120:FF:000003">
    <property type="entry name" value="Outer membrane protein Omp121"/>
    <property type="match status" value="1"/>
</dbReference>
<dbReference type="Pfam" id="PF13715">
    <property type="entry name" value="CarbopepD_reg_2"/>
    <property type="match status" value="1"/>
</dbReference>
<feature type="domain" description="TonB-dependent receptor plug" evidence="14">
    <location>
        <begin position="130"/>
        <end position="236"/>
    </location>
</feature>
<dbReference type="PATRIC" id="fig|1121098.3.peg.345"/>
<dbReference type="Proteomes" id="UP000017831">
    <property type="component" value="Unassembled WGS sequence"/>
</dbReference>
<dbReference type="GO" id="GO:0009279">
    <property type="term" value="C:cell outer membrane"/>
    <property type="evidence" value="ECO:0007669"/>
    <property type="project" value="UniProtKB-SubCell"/>
</dbReference>
<feature type="signal peptide" evidence="12">
    <location>
        <begin position="1"/>
        <end position="23"/>
    </location>
</feature>
<evidence type="ECO:0000256" key="5">
    <source>
        <dbReference type="ARBA" id="ARBA00022729"/>
    </source>
</evidence>
<comment type="similarity">
    <text evidence="10 11">Belongs to the TonB-dependent receptor family.</text>
</comment>
<keyword evidence="3 10" id="KW-1134">Transmembrane beta strand</keyword>
<dbReference type="GeneID" id="60063583"/>
<comment type="subcellular location">
    <subcellularLocation>
        <location evidence="1 10">Cell outer membrane</location>
        <topology evidence="1 10">Multi-pass membrane protein</topology>
    </subcellularLocation>
</comment>
<proteinExistence type="inferred from homology"/>
<dbReference type="PANTHER" id="PTHR30069:SF29">
    <property type="entry name" value="HEMOGLOBIN AND HEMOGLOBIN-HAPTOGLOBIN-BINDING PROTEIN 1-RELATED"/>
    <property type="match status" value="1"/>
</dbReference>
<dbReference type="SUPFAM" id="SSF49464">
    <property type="entry name" value="Carboxypeptidase regulatory domain-like"/>
    <property type="match status" value="1"/>
</dbReference>
<dbReference type="Pfam" id="PF07715">
    <property type="entry name" value="Plug"/>
    <property type="match status" value="1"/>
</dbReference>
<dbReference type="Pfam" id="PF00593">
    <property type="entry name" value="TonB_dep_Rec_b-barrel"/>
    <property type="match status" value="1"/>
</dbReference>
<gene>
    <name evidence="15" type="ORF">HMPREF1534_00340</name>
</gene>
<dbReference type="SUPFAM" id="SSF56935">
    <property type="entry name" value="Porins"/>
    <property type="match status" value="1"/>
</dbReference>
<reference evidence="15 16" key="1">
    <citation type="submission" date="2013-04" db="EMBL/GenBank/DDBJ databases">
        <title>The Genome Sequence of Bacteroides massiliensis DSM 17679.</title>
        <authorList>
            <consortium name="The Broad Institute Genomics Platform"/>
            <person name="Earl A."/>
            <person name="Ward D."/>
            <person name="Feldgarden M."/>
            <person name="Gevers D."/>
            <person name="Martens E."/>
            <person name="Fenner L."/>
            <person name="Roux V."/>
            <person name="Mallet M.N."/>
            <person name="Raoult D."/>
            <person name="Walker B."/>
            <person name="Young S."/>
            <person name="Zeng Q."/>
            <person name="Gargeya S."/>
            <person name="Fitzgerald M."/>
            <person name="Haas B."/>
            <person name="Abouelleil A."/>
            <person name="Allen A.W."/>
            <person name="Alvarado L."/>
            <person name="Arachchi H.M."/>
            <person name="Berlin A.M."/>
            <person name="Chapman S.B."/>
            <person name="Gainer-Dewar J."/>
            <person name="Goldberg J."/>
            <person name="Griggs A."/>
            <person name="Gujja S."/>
            <person name="Hansen M."/>
            <person name="Howarth C."/>
            <person name="Imamovic A."/>
            <person name="Ireland A."/>
            <person name="Larimer J."/>
            <person name="McCowan C."/>
            <person name="Murphy C."/>
            <person name="Pearson M."/>
            <person name="Poon T.W."/>
            <person name="Priest M."/>
            <person name="Roberts A."/>
            <person name="Saif S."/>
            <person name="Shea T."/>
            <person name="Sisk P."/>
            <person name="Sykes S."/>
            <person name="Wortman J."/>
            <person name="Nusbaum C."/>
            <person name="Birren B."/>
        </authorList>
    </citation>
    <scope>NUCLEOTIDE SEQUENCE [LARGE SCALE GENOMIC DNA]</scope>
    <source>
        <strain evidence="16">B84634 / Timone 84634 / DSM 17679 / JCM 13223</strain>
    </source>
</reference>
<keyword evidence="4 10" id="KW-0812">Transmembrane</keyword>
<evidence type="ECO:0000256" key="8">
    <source>
        <dbReference type="ARBA" id="ARBA00023170"/>
    </source>
</evidence>
<dbReference type="RefSeq" id="WP_005936258.1">
    <property type="nucleotide sequence ID" value="NZ_KB890372.1"/>
</dbReference>
<evidence type="ECO:0000313" key="16">
    <source>
        <dbReference type="Proteomes" id="UP000017831"/>
    </source>
</evidence>
<dbReference type="GO" id="GO:0044718">
    <property type="term" value="P:siderophore transmembrane transport"/>
    <property type="evidence" value="ECO:0007669"/>
    <property type="project" value="TreeGrafter"/>
</dbReference>
<evidence type="ECO:0000256" key="10">
    <source>
        <dbReference type="PROSITE-ProRule" id="PRU01360"/>
    </source>
</evidence>
<dbReference type="HOGENOM" id="CLU_004317_0_2_10"/>
<accession>U6RSA4</accession>
<feature type="chain" id="PRO_5004679745" evidence="12">
    <location>
        <begin position="24"/>
        <end position="1032"/>
    </location>
</feature>
<dbReference type="PANTHER" id="PTHR30069">
    <property type="entry name" value="TONB-DEPENDENT OUTER MEMBRANE RECEPTOR"/>
    <property type="match status" value="1"/>
</dbReference>
<dbReference type="OrthoDB" id="9768177at2"/>
<dbReference type="InterPro" id="IPR023996">
    <property type="entry name" value="TonB-dep_OMP_SusC/RagA"/>
</dbReference>
<dbReference type="InterPro" id="IPR037066">
    <property type="entry name" value="Plug_dom_sf"/>
</dbReference>
<dbReference type="Gene3D" id="2.40.170.20">
    <property type="entry name" value="TonB-dependent receptor, beta-barrel domain"/>
    <property type="match status" value="1"/>
</dbReference>
<dbReference type="EMBL" id="AQHY01000005">
    <property type="protein sequence ID" value="EOA58128.1"/>
    <property type="molecule type" value="Genomic_DNA"/>
</dbReference>
<feature type="domain" description="TonB-dependent receptor-like beta-barrel" evidence="13">
    <location>
        <begin position="422"/>
        <end position="892"/>
    </location>
</feature>
<evidence type="ECO:0000256" key="11">
    <source>
        <dbReference type="RuleBase" id="RU003357"/>
    </source>
</evidence>
<evidence type="ECO:0000313" key="15">
    <source>
        <dbReference type="EMBL" id="EOA58128.1"/>
    </source>
</evidence>
<keyword evidence="16" id="KW-1185">Reference proteome</keyword>
<evidence type="ECO:0000259" key="14">
    <source>
        <dbReference type="Pfam" id="PF07715"/>
    </source>
</evidence>
<keyword evidence="2 10" id="KW-0813">Transport</keyword>
<keyword evidence="6 11" id="KW-0798">TonB box</keyword>
<evidence type="ECO:0000259" key="13">
    <source>
        <dbReference type="Pfam" id="PF00593"/>
    </source>
</evidence>
<dbReference type="InterPro" id="IPR023997">
    <property type="entry name" value="TonB-dep_OMP_SusC/RagA_CS"/>
</dbReference>
<keyword evidence="9 10" id="KW-0998">Cell outer membrane</keyword>
<dbReference type="InterPro" id="IPR039426">
    <property type="entry name" value="TonB-dep_rcpt-like"/>
</dbReference>
<keyword evidence="8" id="KW-0675">Receptor</keyword>
<evidence type="ECO:0000256" key="1">
    <source>
        <dbReference type="ARBA" id="ARBA00004571"/>
    </source>
</evidence>
<dbReference type="Gene3D" id="2.170.130.10">
    <property type="entry name" value="TonB-dependent receptor, plug domain"/>
    <property type="match status" value="1"/>
</dbReference>
<dbReference type="PROSITE" id="PS52016">
    <property type="entry name" value="TONB_DEPENDENT_REC_3"/>
    <property type="match status" value="1"/>
</dbReference>
<dbReference type="InterPro" id="IPR012910">
    <property type="entry name" value="Plug_dom"/>
</dbReference>
<dbReference type="NCBIfam" id="TIGR04057">
    <property type="entry name" value="SusC_RagA_signa"/>
    <property type="match status" value="1"/>
</dbReference>
<dbReference type="InterPro" id="IPR036942">
    <property type="entry name" value="Beta-barrel_TonB_sf"/>
</dbReference>